<dbReference type="EMBL" id="CAJNOG010000128">
    <property type="protein sequence ID" value="CAF0983914.1"/>
    <property type="molecule type" value="Genomic_DNA"/>
</dbReference>
<evidence type="ECO:0000313" key="2">
    <source>
        <dbReference type="Proteomes" id="UP000663845"/>
    </source>
</evidence>
<protein>
    <recommendedName>
        <fullName evidence="3">Condensation domain-containing protein</fullName>
    </recommendedName>
</protein>
<gene>
    <name evidence="1" type="ORF">JYZ213_LOCUS15080</name>
</gene>
<proteinExistence type="predicted"/>
<sequence length="242" mass="28355">MERIVFCRQPDIINEAPASYAHARIWFDERIRFDSENPQVAIYNMPFLHRLSSGGTLSISKLRQTLQHVLIKHSAPRTSLDFDTNKNILMQKIIDHTDNKELFTFIESTFETDEDFNKIMHNERGNPNNFHLLAGIICEKDALIFNFHHALFDFPSMKMFRQDLDYAVAKQQIPMTVANAFWLDALCDCEMDRSLQLPFDRHRVSDEHRTGRGTSISFQFDNDLSKAFLTYASTYNIKLEYY</sequence>
<name>A0A814FP20_9BILA</name>
<accession>A0A814FP20</accession>
<comment type="caution">
    <text evidence="1">The sequence shown here is derived from an EMBL/GenBank/DDBJ whole genome shotgun (WGS) entry which is preliminary data.</text>
</comment>
<dbReference type="Gene3D" id="3.30.559.10">
    <property type="entry name" value="Chloramphenicol acetyltransferase-like domain"/>
    <property type="match status" value="1"/>
</dbReference>
<dbReference type="Proteomes" id="UP000663845">
    <property type="component" value="Unassembled WGS sequence"/>
</dbReference>
<dbReference type="AlphaFoldDB" id="A0A814FP20"/>
<evidence type="ECO:0008006" key="3">
    <source>
        <dbReference type="Google" id="ProtNLM"/>
    </source>
</evidence>
<reference evidence="1" key="1">
    <citation type="submission" date="2021-02" db="EMBL/GenBank/DDBJ databases">
        <authorList>
            <person name="Nowell W R."/>
        </authorList>
    </citation>
    <scope>NUCLEOTIDE SEQUENCE</scope>
</reference>
<dbReference type="InterPro" id="IPR023213">
    <property type="entry name" value="CAT-like_dom_sf"/>
</dbReference>
<evidence type="ECO:0000313" key="1">
    <source>
        <dbReference type="EMBL" id="CAF0983914.1"/>
    </source>
</evidence>
<dbReference type="SUPFAM" id="SSF52777">
    <property type="entry name" value="CoA-dependent acyltransferases"/>
    <property type="match status" value="1"/>
</dbReference>
<organism evidence="1 2">
    <name type="scientific">Adineta steineri</name>
    <dbReference type="NCBI Taxonomy" id="433720"/>
    <lineage>
        <taxon>Eukaryota</taxon>
        <taxon>Metazoa</taxon>
        <taxon>Spiralia</taxon>
        <taxon>Gnathifera</taxon>
        <taxon>Rotifera</taxon>
        <taxon>Eurotatoria</taxon>
        <taxon>Bdelloidea</taxon>
        <taxon>Adinetida</taxon>
        <taxon>Adinetidae</taxon>
        <taxon>Adineta</taxon>
    </lineage>
</organism>